<evidence type="ECO:0000256" key="3">
    <source>
        <dbReference type="ARBA" id="ARBA00035112"/>
    </source>
</evidence>
<keyword evidence="4" id="KW-0472">Membrane</keyword>
<evidence type="ECO:0000256" key="1">
    <source>
        <dbReference type="ARBA" id="ARBA00004685"/>
    </source>
</evidence>
<feature type="transmembrane region" description="Helical" evidence="4">
    <location>
        <begin position="30"/>
        <end position="54"/>
    </location>
</feature>
<reference evidence="6" key="2">
    <citation type="submission" date="2015-01" db="EMBL/GenBank/DDBJ databases">
        <title>Evolutionary Origins and Diversification of the Mycorrhizal Mutualists.</title>
        <authorList>
            <consortium name="DOE Joint Genome Institute"/>
            <consortium name="Mycorrhizal Genomics Consortium"/>
            <person name="Kohler A."/>
            <person name="Kuo A."/>
            <person name="Nagy L.G."/>
            <person name="Floudas D."/>
            <person name="Copeland A."/>
            <person name="Barry K.W."/>
            <person name="Cichocki N."/>
            <person name="Veneault-Fourrey C."/>
            <person name="LaButti K."/>
            <person name="Lindquist E.A."/>
            <person name="Lipzen A."/>
            <person name="Lundell T."/>
            <person name="Morin E."/>
            <person name="Murat C."/>
            <person name="Riley R."/>
            <person name="Ohm R."/>
            <person name="Sun H."/>
            <person name="Tunlid A."/>
            <person name="Henrissat B."/>
            <person name="Grigoriev I.V."/>
            <person name="Hibbett D.S."/>
            <person name="Martin F."/>
        </authorList>
    </citation>
    <scope>NUCLEOTIDE SEQUENCE [LARGE SCALE GENOMIC DNA]</scope>
    <source>
        <strain evidence="6">ATCC 200175</strain>
    </source>
</reference>
<proteinExistence type="inferred from homology"/>
<evidence type="ECO:0000313" key="6">
    <source>
        <dbReference type="Proteomes" id="UP000053647"/>
    </source>
</evidence>
<dbReference type="HOGENOM" id="CLU_042941_8_2_1"/>
<gene>
    <name evidence="5" type="ORF">PAXINDRAFT_117052</name>
</gene>
<dbReference type="PANTHER" id="PTHR33365:SF11">
    <property type="entry name" value="TAT PATHWAY SIGNAL SEQUENCE"/>
    <property type="match status" value="1"/>
</dbReference>
<keyword evidence="6" id="KW-1185">Reference proteome</keyword>
<dbReference type="Pfam" id="PF11807">
    <property type="entry name" value="UstYa"/>
    <property type="match status" value="1"/>
</dbReference>
<organism evidence="5 6">
    <name type="scientific">Paxillus involutus ATCC 200175</name>
    <dbReference type="NCBI Taxonomy" id="664439"/>
    <lineage>
        <taxon>Eukaryota</taxon>
        <taxon>Fungi</taxon>
        <taxon>Dikarya</taxon>
        <taxon>Basidiomycota</taxon>
        <taxon>Agaricomycotina</taxon>
        <taxon>Agaricomycetes</taxon>
        <taxon>Agaricomycetidae</taxon>
        <taxon>Boletales</taxon>
        <taxon>Paxilineae</taxon>
        <taxon>Paxillaceae</taxon>
        <taxon>Paxillus</taxon>
    </lineage>
</organism>
<dbReference type="PANTHER" id="PTHR33365">
    <property type="entry name" value="YALI0B05434P"/>
    <property type="match status" value="1"/>
</dbReference>
<evidence type="ECO:0000256" key="2">
    <source>
        <dbReference type="ARBA" id="ARBA00023002"/>
    </source>
</evidence>
<dbReference type="InterPro" id="IPR021765">
    <property type="entry name" value="UstYa-like"/>
</dbReference>
<dbReference type="GO" id="GO:0043386">
    <property type="term" value="P:mycotoxin biosynthetic process"/>
    <property type="evidence" value="ECO:0007669"/>
    <property type="project" value="InterPro"/>
</dbReference>
<dbReference type="GO" id="GO:0016491">
    <property type="term" value="F:oxidoreductase activity"/>
    <property type="evidence" value="ECO:0007669"/>
    <property type="project" value="UniProtKB-KW"/>
</dbReference>
<protein>
    <submittedName>
        <fullName evidence="5">Uncharacterized protein</fullName>
    </submittedName>
</protein>
<sequence length="218" mass="24713">MAPLTSQARRKPTHASSFTFASSLRHPSNALIACLSVLAVVTALNVAFTVYTITTLKDLLPNPREWTYIGDDFPSELPVDIPLAGLSVETGEGHFSLYDDDEWGTLFPSQGFVSLGPHDRTFHVSLFHQLHCLDVIRVGYLTNRTHAFEHIEHCLRYLRQILLCHADTTLEVDIPQWLEEDGRWYHTASGVGSVHRCKDWTVLRRWVSEHPSIPLDLE</sequence>
<keyword evidence="4" id="KW-0812">Transmembrane</keyword>
<reference evidence="5 6" key="1">
    <citation type="submission" date="2014-06" db="EMBL/GenBank/DDBJ databases">
        <authorList>
            <consortium name="DOE Joint Genome Institute"/>
            <person name="Kuo A."/>
            <person name="Kohler A."/>
            <person name="Nagy L.G."/>
            <person name="Floudas D."/>
            <person name="Copeland A."/>
            <person name="Barry K.W."/>
            <person name="Cichocki N."/>
            <person name="Veneault-Fourrey C."/>
            <person name="LaButti K."/>
            <person name="Lindquist E.A."/>
            <person name="Lipzen A."/>
            <person name="Lundell T."/>
            <person name="Morin E."/>
            <person name="Murat C."/>
            <person name="Sun H."/>
            <person name="Tunlid A."/>
            <person name="Henrissat B."/>
            <person name="Grigoriev I.V."/>
            <person name="Hibbett D.S."/>
            <person name="Martin F."/>
            <person name="Nordberg H.P."/>
            <person name="Cantor M.N."/>
            <person name="Hua S.X."/>
        </authorList>
    </citation>
    <scope>NUCLEOTIDE SEQUENCE [LARGE SCALE GENOMIC DNA]</scope>
    <source>
        <strain evidence="5 6">ATCC 200175</strain>
    </source>
</reference>
<evidence type="ECO:0000313" key="5">
    <source>
        <dbReference type="EMBL" id="KIJ13376.1"/>
    </source>
</evidence>
<evidence type="ECO:0000256" key="4">
    <source>
        <dbReference type="SAM" id="Phobius"/>
    </source>
</evidence>
<dbReference type="OrthoDB" id="3687641at2759"/>
<dbReference type="Proteomes" id="UP000053647">
    <property type="component" value="Unassembled WGS sequence"/>
</dbReference>
<dbReference type="EMBL" id="KN819352">
    <property type="protein sequence ID" value="KIJ13376.1"/>
    <property type="molecule type" value="Genomic_DNA"/>
</dbReference>
<comment type="pathway">
    <text evidence="1">Mycotoxin biosynthesis.</text>
</comment>
<comment type="similarity">
    <text evidence="3">Belongs to the ustYa family.</text>
</comment>
<keyword evidence="2" id="KW-0560">Oxidoreductase</keyword>
<keyword evidence="4" id="KW-1133">Transmembrane helix</keyword>
<name>A0A0C9U1Q7_PAXIN</name>
<accession>A0A0C9U1Q7</accession>
<dbReference type="AlphaFoldDB" id="A0A0C9U1Q7"/>